<dbReference type="AlphaFoldDB" id="A0A084JW45"/>
<sequence>MKNFIPLFTFLILSIQLQAQTISASSQTGEATIQKSTPQVASIATGEPFAYKIDFQNLNPANTLTITDILPAGLCYTASDITADNTFVDFNGNPVSSSITGLIDTSTLPAVVFSIPSNIQRGSFTINVTFCAGDTPDGFTATNNITADYTTTTGTENFGPTTGITSTASAINPWGKISKTPLFPAVTNQNGDFFVPTTGGKAQFNIIVEKDPSYQGISFGMLNLQNPTISEIVSPPCATATLISGPGTLDPVTNIITLNNNLIGSNPFENVQFIVEVDYSNCPAFTNGQIISNTVELNGTPIGGTPVTAIASDTATVTAVDNLPPPTLGSSMVKNVFITNPVAGCQGVYDILYSNTDNRPVAMVDIIDNLPFDIIPQTVQISGLINSASQNTNFDLILNGNPAIPVDLSTGYNGVFTPITTGNSLQLSAQNNTLLFPGDQLNISILFSVDPALTIGTVVTNCSDFQGEILLEAPATNVSFSNNSCASFTVAAEEVKLCAVKKVRKANTGDPYQTSITNIVPTDELEFEICVQNNGSLDFNGVLTDVLDSKYEFISVDNSNMPAGTTFTQSGQNLTWNSLNLVENCSSFFAANTCLNTVNQFFCAIVKVRVKPFTVPGNIDNVATITDSANNLSVTTDFAKVNVIESVVISLKKQISDDNITFQDGPLIYDPTCNIDVYYRMTVENFGNKALNQFQIIDELPAAGDVYFPTVLPRNSSFSMVNVSSIAPDFNVSYLNTTPSNTTSSNNFNCNTVSTGSSNSSSTTQTVLYENNTILNPGNSFTIDLNASFPSINAGTNSIVSNSAYLVNCDAGTGIIIPSNLVELSIDSPLDQCEPLDFLPYQTAAGNLFPLAIEQELDTDRFSTLDKEYGDIDNDGDIDILYTKMDSSSGFPVLYWLENTAGTNTTPVFNMPPVNMNIQNALSYRLYDWNNNGCLDIVVYGVNTSTVVYYNDCSGNFSFGVQLLFDNIDYRYGPALLAVGDINNDGLPDILLSSQSVNFPGTVYFENNGSTSYPFFNLVSPQNYTSFGNGITNPFIPENSGSYPTPELYDVDCDGDIDLLLSDPLLPNSSGGRMYYHENNGAFTTGTFPNVNTTGIGNQFGLNDTSSGINDLRCDWVVTRIVDYFSNGCPIAISYNPCQRKFFYYSQDDCGCAILSNDSFISQKETLKLYPNPTVSQFYIQGETLDDNQFIIYDINGRIIMEGNYNTNDGIDSSNFETGIYFVAIKNNNLWQSLKFVKK</sequence>
<dbReference type="InterPro" id="IPR013517">
    <property type="entry name" value="FG-GAP"/>
</dbReference>
<dbReference type="NCBIfam" id="TIGR04183">
    <property type="entry name" value="Por_Secre_tail"/>
    <property type="match status" value="1"/>
</dbReference>
<dbReference type="Pfam" id="PF18962">
    <property type="entry name" value="Por_Secre_tail"/>
    <property type="match status" value="1"/>
</dbReference>
<dbReference type="RefSeq" id="WP_036584864.1">
    <property type="nucleotide sequence ID" value="NZ_JPJI01000032.1"/>
</dbReference>
<dbReference type="EMBL" id="PVNA01000003">
    <property type="protein sequence ID" value="PRX13699.1"/>
    <property type="molecule type" value="Genomic_DNA"/>
</dbReference>
<reference evidence="4 6" key="1">
    <citation type="submission" date="2014-07" db="EMBL/GenBank/DDBJ databases">
        <title>Draft genome sequence of Nonlabens ulvanivorans, an ulvan degrading bacterium.</title>
        <authorList>
            <person name="Kopel M."/>
            <person name="Helbert W."/>
            <person name="Henrissat B."/>
            <person name="Doniger T."/>
            <person name="Banin E."/>
        </authorList>
    </citation>
    <scope>NUCLEOTIDE SEQUENCE [LARGE SCALE GENOMIC DNA]</scope>
    <source>
        <strain evidence="4 6">PLR</strain>
    </source>
</reference>
<gene>
    <name evidence="4" type="ORF">IL45_13745</name>
    <name evidence="5" type="ORF">LY02_01947</name>
</gene>
<dbReference type="Proteomes" id="UP000239997">
    <property type="component" value="Unassembled WGS sequence"/>
</dbReference>
<dbReference type="InterPro" id="IPR028994">
    <property type="entry name" value="Integrin_alpha_N"/>
</dbReference>
<dbReference type="PANTHER" id="PTHR44103:SF1">
    <property type="entry name" value="PROPROTEIN CONVERTASE P"/>
    <property type="match status" value="1"/>
</dbReference>
<evidence type="ECO:0000313" key="4">
    <source>
        <dbReference type="EMBL" id="KEZ93179.1"/>
    </source>
</evidence>
<evidence type="ECO:0000313" key="7">
    <source>
        <dbReference type="Proteomes" id="UP000239997"/>
    </source>
</evidence>
<evidence type="ECO:0000259" key="3">
    <source>
        <dbReference type="Pfam" id="PF18962"/>
    </source>
</evidence>
<dbReference type="InterPro" id="IPR047589">
    <property type="entry name" value="DUF11_rpt"/>
</dbReference>
<evidence type="ECO:0000313" key="5">
    <source>
        <dbReference type="EMBL" id="PRX13699.1"/>
    </source>
</evidence>
<dbReference type="PANTHER" id="PTHR44103">
    <property type="entry name" value="PROPROTEIN CONVERTASE P"/>
    <property type="match status" value="1"/>
</dbReference>
<dbReference type="Proteomes" id="UP000028531">
    <property type="component" value="Unassembled WGS sequence"/>
</dbReference>
<dbReference type="InterPro" id="IPR026444">
    <property type="entry name" value="Secre_tail"/>
</dbReference>
<feature type="signal peptide" evidence="2">
    <location>
        <begin position="1"/>
        <end position="19"/>
    </location>
</feature>
<accession>A0A084JW45</accession>
<comment type="caution">
    <text evidence="4">The sequence shown here is derived from an EMBL/GenBank/DDBJ whole genome shotgun (WGS) entry which is preliminary data.</text>
</comment>
<dbReference type="OrthoDB" id="9773938at2"/>
<evidence type="ECO:0000256" key="1">
    <source>
        <dbReference type="ARBA" id="ARBA00022729"/>
    </source>
</evidence>
<protein>
    <submittedName>
        <fullName evidence="5">Secreted protein (Por secretion system target)</fullName>
    </submittedName>
</protein>
<dbReference type="Pfam" id="PF13517">
    <property type="entry name" value="FG-GAP_3"/>
    <property type="match status" value="1"/>
</dbReference>
<keyword evidence="7" id="KW-1185">Reference proteome</keyword>
<evidence type="ECO:0000313" key="6">
    <source>
        <dbReference type="Proteomes" id="UP000028531"/>
    </source>
</evidence>
<proteinExistence type="predicted"/>
<feature type="chain" id="PRO_5001777481" evidence="2">
    <location>
        <begin position="20"/>
        <end position="1239"/>
    </location>
</feature>
<dbReference type="NCBIfam" id="TIGR01451">
    <property type="entry name" value="B_ant_repeat"/>
    <property type="match status" value="1"/>
</dbReference>
<dbReference type="SUPFAM" id="SSF69318">
    <property type="entry name" value="Integrin alpha N-terminal domain"/>
    <property type="match status" value="1"/>
</dbReference>
<feature type="domain" description="Secretion system C-terminal sorting" evidence="3">
    <location>
        <begin position="1169"/>
        <end position="1230"/>
    </location>
</feature>
<dbReference type="EMBL" id="JPJI01000032">
    <property type="protein sequence ID" value="KEZ93179.1"/>
    <property type="molecule type" value="Genomic_DNA"/>
</dbReference>
<name>A0A084JW45_NONUL</name>
<evidence type="ECO:0000256" key="2">
    <source>
        <dbReference type="SAM" id="SignalP"/>
    </source>
</evidence>
<reference evidence="5 7" key="2">
    <citation type="submission" date="2018-03" db="EMBL/GenBank/DDBJ databases">
        <title>Genomic Encyclopedia of Archaeal and Bacterial Type Strains, Phase II (KMG-II): from individual species to whole genera.</title>
        <authorList>
            <person name="Goeker M."/>
        </authorList>
    </citation>
    <scope>NUCLEOTIDE SEQUENCE [LARGE SCALE GENOMIC DNA]</scope>
    <source>
        <strain evidence="5 7">DSM 22727</strain>
    </source>
</reference>
<organism evidence="4 6">
    <name type="scientific">Nonlabens ulvanivorans</name>
    <name type="common">Persicivirga ulvanivorans</name>
    <dbReference type="NCBI Taxonomy" id="906888"/>
    <lineage>
        <taxon>Bacteria</taxon>
        <taxon>Pseudomonadati</taxon>
        <taxon>Bacteroidota</taxon>
        <taxon>Flavobacteriia</taxon>
        <taxon>Flavobacteriales</taxon>
        <taxon>Flavobacteriaceae</taxon>
        <taxon>Nonlabens</taxon>
    </lineage>
</organism>
<dbReference type="Gene3D" id="2.130.10.130">
    <property type="entry name" value="Integrin alpha, N-terminal"/>
    <property type="match status" value="1"/>
</dbReference>
<keyword evidence="1 2" id="KW-0732">Signal</keyword>